<dbReference type="Proteomes" id="UP000319462">
    <property type="component" value="Chromosome 26"/>
</dbReference>
<name>A0A3P3Z9L5_LEIBR</name>
<reference evidence="1 2" key="1">
    <citation type="submission" date="2018-09" db="EMBL/GenBank/DDBJ databases">
        <authorList>
            <person name="Peiro R."/>
            <person name="Begona"/>
            <person name="Cbmso G."/>
            <person name="Lopez M."/>
            <person name="Gonzalez S."/>
        </authorList>
    </citation>
    <scope>NUCLEOTIDE SEQUENCE [LARGE SCALE GENOMIC DNA]</scope>
</reference>
<proteinExistence type="predicted"/>
<evidence type="ECO:0000313" key="2">
    <source>
        <dbReference type="Proteomes" id="UP000319462"/>
    </source>
</evidence>
<dbReference type="AlphaFoldDB" id="A0A3P3Z9L5"/>
<dbReference type="EMBL" id="LS997625">
    <property type="protein sequence ID" value="SYZ66928.1"/>
    <property type="molecule type" value="Genomic_DNA"/>
</dbReference>
<sequence>MAPDDLRMMVESTSKWQDKVVWQLTGTVASQRAEASGITAGNSNSLPTGNVILDWATMRKGIGGEASPLQKPIFG</sequence>
<organism evidence="1 2">
    <name type="scientific">Leishmania braziliensis MHOM/BR/75/M2904</name>
    <dbReference type="NCBI Taxonomy" id="420245"/>
    <lineage>
        <taxon>Eukaryota</taxon>
        <taxon>Discoba</taxon>
        <taxon>Euglenozoa</taxon>
        <taxon>Kinetoplastea</taxon>
        <taxon>Metakinetoplastina</taxon>
        <taxon>Trypanosomatida</taxon>
        <taxon>Trypanosomatidae</taxon>
        <taxon>Leishmaniinae</taxon>
        <taxon>Leishmania</taxon>
        <taxon>Leishmania braziliensis species complex</taxon>
    </lineage>
</organism>
<gene>
    <name evidence="1" type="ORF">LBRM2904_26.2630</name>
</gene>
<protein>
    <submittedName>
        <fullName evidence="1">Hypothetical_protein</fullName>
    </submittedName>
</protein>
<evidence type="ECO:0000313" key="1">
    <source>
        <dbReference type="EMBL" id="SYZ66928.1"/>
    </source>
</evidence>
<accession>A0A3P3Z9L5</accession>